<dbReference type="RefSeq" id="WP_156097547.1">
    <property type="nucleotide sequence ID" value="NZ_JGZL01000001.1"/>
</dbReference>
<keyword evidence="2" id="KW-0812">Transmembrane</keyword>
<keyword evidence="2" id="KW-1133">Transmembrane helix</keyword>
<name>A0A087D5G2_BIFRU</name>
<dbReference type="Proteomes" id="UP000029078">
    <property type="component" value="Unassembled WGS sequence"/>
</dbReference>
<feature type="compositionally biased region" description="Polar residues" evidence="1">
    <location>
        <begin position="83"/>
        <end position="99"/>
    </location>
</feature>
<reference evidence="3 4" key="1">
    <citation type="submission" date="2014-03" db="EMBL/GenBank/DDBJ databases">
        <title>Genomics of Bifidobacteria.</title>
        <authorList>
            <person name="Ventura M."/>
            <person name="Milani C."/>
            <person name="Lugli G.A."/>
        </authorList>
    </citation>
    <scope>NUCLEOTIDE SEQUENCE [LARGE SCALE GENOMIC DNA]</scope>
    <source>
        <strain evidence="3 4">LMG 21811</strain>
    </source>
</reference>
<gene>
    <name evidence="3" type="ORF">BRUM_0006</name>
</gene>
<evidence type="ECO:0000313" key="4">
    <source>
        <dbReference type="Proteomes" id="UP000029078"/>
    </source>
</evidence>
<feature type="region of interest" description="Disordered" evidence="1">
    <location>
        <begin position="76"/>
        <end position="132"/>
    </location>
</feature>
<accession>A0A087D5G2</accession>
<sequence length="513" mass="52365">MTNKENASRSVKGVPVNPSRDVVDTSWDIPPLSFPGSEPIPKEFYEDSAEGVSSSSTPLVSIPELTDIPYVPVENLSFDAPETTESPDTQGTMVQNGTAPSDAPEETQVVTQTLPLNAGTLTDDAQGMSASDADALTQVLDSAVEPSTEIEDLEQLAEEDPEHDPLKTVPAQPKKEPSSKSKHTALAIIAAVAAAVIAVTSILVVRNKIDTKEKRAAVSVCQKAKDRYFDASKKLQDTVKQAADLQKTASNQVADATTIERLNKAINKAQNLEAASDCSVFQSETALRTHARNMSKQVGAIKKQTKAVTTAATAVASSKKALSVTKTTVSLQKAIADARTLLANSEGAVADESTRDALAKAIDAAQKLIDGKSTDITAMQNASKTLSSSSDAVNQSVNEQAAANAQANANSNSDSNLNTDTGTTKQPDYSYTGQPESGAGPGGNNPNGGSQGGGNGDGGANQGGNNPNGGSQGGGNGDGGANQGGNNPNGGSQGGGNGDGGANQGDNSDTGGN</sequence>
<comment type="caution">
    <text evidence="3">The sequence shown here is derived from an EMBL/GenBank/DDBJ whole genome shotgun (WGS) entry which is preliminary data.</text>
</comment>
<dbReference type="eggNOG" id="ENOG502ZIJN">
    <property type="taxonomic scope" value="Bacteria"/>
</dbReference>
<keyword evidence="2" id="KW-0472">Membrane</keyword>
<feature type="region of interest" description="Disordered" evidence="1">
    <location>
        <begin position="157"/>
        <end position="180"/>
    </location>
</feature>
<keyword evidence="4" id="KW-1185">Reference proteome</keyword>
<feature type="compositionally biased region" description="Polar residues" evidence="1">
    <location>
        <begin position="417"/>
        <end position="435"/>
    </location>
</feature>
<protein>
    <submittedName>
        <fullName evidence="3">Uncharacterized protein</fullName>
    </submittedName>
</protein>
<dbReference type="AlphaFoldDB" id="A0A087D5G2"/>
<evidence type="ECO:0000313" key="3">
    <source>
        <dbReference type="EMBL" id="KFI90762.1"/>
    </source>
</evidence>
<proteinExistence type="predicted"/>
<feature type="region of interest" description="Disordered" evidence="1">
    <location>
        <begin position="387"/>
        <end position="513"/>
    </location>
</feature>
<feature type="region of interest" description="Disordered" evidence="1">
    <location>
        <begin position="1"/>
        <end position="60"/>
    </location>
</feature>
<dbReference type="STRING" id="78346.BRUM_0006"/>
<dbReference type="EMBL" id="JGZL01000001">
    <property type="protein sequence ID" value="KFI90762.1"/>
    <property type="molecule type" value="Genomic_DNA"/>
</dbReference>
<evidence type="ECO:0000256" key="1">
    <source>
        <dbReference type="SAM" id="MobiDB-lite"/>
    </source>
</evidence>
<organism evidence="3 4">
    <name type="scientific">Bifidobacterium ruminantium</name>
    <dbReference type="NCBI Taxonomy" id="78346"/>
    <lineage>
        <taxon>Bacteria</taxon>
        <taxon>Bacillati</taxon>
        <taxon>Actinomycetota</taxon>
        <taxon>Actinomycetes</taxon>
        <taxon>Bifidobacteriales</taxon>
        <taxon>Bifidobacteriaceae</taxon>
        <taxon>Bifidobacterium</taxon>
    </lineage>
</organism>
<feature type="transmembrane region" description="Helical" evidence="2">
    <location>
        <begin position="185"/>
        <end position="205"/>
    </location>
</feature>
<feature type="compositionally biased region" description="Low complexity" evidence="1">
    <location>
        <begin position="392"/>
        <end position="416"/>
    </location>
</feature>
<evidence type="ECO:0000256" key="2">
    <source>
        <dbReference type="SAM" id="Phobius"/>
    </source>
</evidence>
<feature type="compositionally biased region" description="Gly residues" evidence="1">
    <location>
        <begin position="439"/>
        <end position="503"/>
    </location>
</feature>